<feature type="signal peptide" evidence="1">
    <location>
        <begin position="1"/>
        <end position="22"/>
    </location>
</feature>
<accession>A0ABQ3PMN1</accession>
<evidence type="ECO:0000313" key="3">
    <source>
        <dbReference type="Proteomes" id="UP001052739"/>
    </source>
</evidence>
<keyword evidence="3" id="KW-1185">Reference proteome</keyword>
<gene>
    <name evidence="2" type="ORF">Shyd_76520</name>
</gene>
<protein>
    <submittedName>
        <fullName evidence="2">Uncharacterized protein</fullName>
    </submittedName>
</protein>
<keyword evidence="1" id="KW-0732">Signal</keyword>
<dbReference type="Proteomes" id="UP001052739">
    <property type="component" value="Unassembled WGS sequence"/>
</dbReference>
<dbReference type="GeneID" id="94004804"/>
<name>A0ABQ3PMN1_9ACTN</name>
<organism evidence="2 3">
    <name type="scientific">Streptomyces hydrogenans</name>
    <dbReference type="NCBI Taxonomy" id="1873719"/>
    <lineage>
        <taxon>Bacteria</taxon>
        <taxon>Bacillati</taxon>
        <taxon>Actinomycetota</taxon>
        <taxon>Actinomycetes</taxon>
        <taxon>Kitasatosporales</taxon>
        <taxon>Streptomycetaceae</taxon>
        <taxon>Streptomyces</taxon>
    </lineage>
</organism>
<evidence type="ECO:0000256" key="1">
    <source>
        <dbReference type="SAM" id="SignalP"/>
    </source>
</evidence>
<reference evidence="2" key="1">
    <citation type="submission" date="2024-05" db="EMBL/GenBank/DDBJ databases">
        <title>Whole genome shotgun sequence of Streptomyces hydrogenans NBRC 13475.</title>
        <authorList>
            <person name="Komaki H."/>
            <person name="Tamura T."/>
        </authorList>
    </citation>
    <scope>NUCLEOTIDE SEQUENCE</scope>
    <source>
        <strain evidence="2">NBRC 13475</strain>
    </source>
</reference>
<feature type="chain" id="PRO_5046298596" evidence="1">
    <location>
        <begin position="23"/>
        <end position="373"/>
    </location>
</feature>
<dbReference type="EMBL" id="BNDW01000102">
    <property type="protein sequence ID" value="GHI26281.1"/>
    <property type="molecule type" value="Genomic_DNA"/>
</dbReference>
<dbReference type="RefSeq" id="WP_190222169.1">
    <property type="nucleotide sequence ID" value="NZ_BNBS01000010.1"/>
</dbReference>
<sequence length="373" mass="39052">MTAHALHLVLLLGDVVPAPAPAALVDALHGARITTAGGRTGGFQLTFAVSAGSEPVRAVLPGGALHPKRRVVVAVILAGRCHVLMDGVITHQELHSAREPGRSFLVVTGEDLSALMDLRHVRRAYPGLPPHLRAAAVCAPYAQYGITPRTVAPVLTDQPNPLVDIPVQSSTDLAYLRSMAADVGHVFHLEPGPAPGVSTAYWGPRNRDGALQPALTTGCGAADNVEELTFALDALADCDLRSHRLEPSSTTASEITAPDPGLLRRSLAEHPAQVLRTGPLGGQTGRSPTRTLLAGLGGRLAADAVTGHGTLDVPRYGHVLTAHALVGVRGAGRAYDGRYLVAGVTHDLTRDTFRQHFTLVRDGLGADTRTVTP</sequence>
<evidence type="ECO:0000313" key="2">
    <source>
        <dbReference type="EMBL" id="GHI26281.1"/>
    </source>
</evidence>
<comment type="caution">
    <text evidence="2">The sequence shown here is derived from an EMBL/GenBank/DDBJ whole genome shotgun (WGS) entry which is preliminary data.</text>
</comment>
<proteinExistence type="predicted"/>